<protein>
    <recommendedName>
        <fullName evidence="4">Stc1 domain-containing protein</fullName>
    </recommendedName>
</protein>
<evidence type="ECO:0000256" key="1">
    <source>
        <dbReference type="SAM" id="MobiDB-lite"/>
    </source>
</evidence>
<reference evidence="2" key="1">
    <citation type="journal article" date="2020" name="Stud. Mycol.">
        <title>101 Dothideomycetes genomes: a test case for predicting lifestyles and emergence of pathogens.</title>
        <authorList>
            <person name="Haridas S."/>
            <person name="Albert R."/>
            <person name="Binder M."/>
            <person name="Bloem J."/>
            <person name="Labutti K."/>
            <person name="Salamov A."/>
            <person name="Andreopoulos B."/>
            <person name="Baker S."/>
            <person name="Barry K."/>
            <person name="Bills G."/>
            <person name="Bluhm B."/>
            <person name="Cannon C."/>
            <person name="Castanera R."/>
            <person name="Culley D."/>
            <person name="Daum C."/>
            <person name="Ezra D."/>
            <person name="Gonzalez J."/>
            <person name="Henrissat B."/>
            <person name="Kuo A."/>
            <person name="Liang C."/>
            <person name="Lipzen A."/>
            <person name="Lutzoni F."/>
            <person name="Magnuson J."/>
            <person name="Mondo S."/>
            <person name="Nolan M."/>
            <person name="Ohm R."/>
            <person name="Pangilinan J."/>
            <person name="Park H.-J."/>
            <person name="Ramirez L."/>
            <person name="Alfaro M."/>
            <person name="Sun H."/>
            <person name="Tritt A."/>
            <person name="Yoshinaga Y."/>
            <person name="Zwiers L.-H."/>
            <person name="Turgeon B."/>
            <person name="Goodwin S."/>
            <person name="Spatafora J."/>
            <person name="Crous P."/>
            <person name="Grigoriev I."/>
        </authorList>
    </citation>
    <scope>NUCLEOTIDE SEQUENCE</scope>
    <source>
        <strain evidence="2">CBS 115976</strain>
    </source>
</reference>
<feature type="region of interest" description="Disordered" evidence="1">
    <location>
        <begin position="1"/>
        <end position="20"/>
    </location>
</feature>
<feature type="compositionally biased region" description="Polar residues" evidence="1">
    <location>
        <begin position="334"/>
        <end position="345"/>
    </location>
</feature>
<feature type="compositionally biased region" description="Polar residues" evidence="1">
    <location>
        <begin position="141"/>
        <end position="171"/>
    </location>
</feature>
<feature type="region of interest" description="Disordered" evidence="1">
    <location>
        <begin position="334"/>
        <end position="373"/>
    </location>
</feature>
<accession>A0A6A6UUN9</accession>
<feature type="region of interest" description="Disordered" evidence="1">
    <location>
        <begin position="133"/>
        <end position="217"/>
    </location>
</feature>
<evidence type="ECO:0000313" key="3">
    <source>
        <dbReference type="Proteomes" id="UP000799302"/>
    </source>
</evidence>
<proteinExistence type="predicted"/>
<keyword evidence="3" id="KW-1185">Reference proteome</keyword>
<sequence>MSNPASAINTTATTPSATTSTTKRCSRCRKTYLPLSAYDTNPKTGQLFACCRVCYNPPNGPAVPPQAQTGILRPVTLTRHNTMTTSTHNLRCARCRRKDLPIEAYGSNPKKGNQPYASCVRCRTYQANQYNRSPAAVQAARSGQTNRPISNTPAPALTQNQPPASKTNRPSASVFPPRSPVRDHLSPSRSFSNRAFDKSSSQDTESNGTEPSKEFGLAFPSMSDLSECFEEPVSDQFLASLAHGTQSLHRLTQQIARANSTKVPARALYHQNHPNNGVTPPPAPRSGPVSSSAPSINTAAPAAPAVVRVPPATATPRAARAQIAFVVTTINPATTQSADSPTSVATGYDPMSGALGDATTSLAVDVDGPEERG</sequence>
<evidence type="ECO:0000313" key="2">
    <source>
        <dbReference type="EMBL" id="KAF2675141.1"/>
    </source>
</evidence>
<evidence type="ECO:0008006" key="4">
    <source>
        <dbReference type="Google" id="ProtNLM"/>
    </source>
</evidence>
<organism evidence="2 3">
    <name type="scientific">Microthyrium microscopicum</name>
    <dbReference type="NCBI Taxonomy" id="703497"/>
    <lineage>
        <taxon>Eukaryota</taxon>
        <taxon>Fungi</taxon>
        <taxon>Dikarya</taxon>
        <taxon>Ascomycota</taxon>
        <taxon>Pezizomycotina</taxon>
        <taxon>Dothideomycetes</taxon>
        <taxon>Dothideomycetes incertae sedis</taxon>
        <taxon>Microthyriales</taxon>
        <taxon>Microthyriaceae</taxon>
        <taxon>Microthyrium</taxon>
    </lineage>
</organism>
<dbReference type="AlphaFoldDB" id="A0A6A6UUN9"/>
<dbReference type="EMBL" id="MU004230">
    <property type="protein sequence ID" value="KAF2675141.1"/>
    <property type="molecule type" value="Genomic_DNA"/>
</dbReference>
<feature type="compositionally biased region" description="Polar residues" evidence="1">
    <location>
        <begin position="288"/>
        <end position="297"/>
    </location>
</feature>
<name>A0A6A6UUN9_9PEZI</name>
<feature type="compositionally biased region" description="Polar residues" evidence="1">
    <location>
        <begin position="187"/>
        <end position="210"/>
    </location>
</feature>
<gene>
    <name evidence="2" type="ORF">BT63DRAFT_450121</name>
</gene>
<dbReference type="Proteomes" id="UP000799302">
    <property type="component" value="Unassembled WGS sequence"/>
</dbReference>
<feature type="region of interest" description="Disordered" evidence="1">
    <location>
        <begin position="270"/>
        <end position="297"/>
    </location>
</feature>